<dbReference type="EMBL" id="JACQMJ010000008">
    <property type="protein sequence ID" value="MBI4132417.1"/>
    <property type="molecule type" value="Genomic_DNA"/>
</dbReference>
<dbReference type="InterPro" id="IPR023214">
    <property type="entry name" value="HAD_sf"/>
</dbReference>
<proteinExistence type="predicted"/>
<keyword evidence="1" id="KW-0378">Hydrolase</keyword>
<dbReference type="GO" id="GO:0016787">
    <property type="term" value="F:hydrolase activity"/>
    <property type="evidence" value="ECO:0007669"/>
    <property type="project" value="UniProtKB-KW"/>
</dbReference>
<dbReference type="Proteomes" id="UP000704960">
    <property type="component" value="Unassembled WGS sequence"/>
</dbReference>
<dbReference type="AlphaFoldDB" id="A0A933DT15"/>
<dbReference type="SUPFAM" id="SSF56784">
    <property type="entry name" value="HAD-like"/>
    <property type="match status" value="1"/>
</dbReference>
<dbReference type="Gene3D" id="1.10.150.520">
    <property type="match status" value="1"/>
</dbReference>
<name>A0A933DT15_9BACT</name>
<accession>A0A933DT15</accession>
<sequence length="218" mass="24277">MIAYRDVIRVIGFDLDQTLYPKSPAVDAAIQQYILEKIAGYRKCTLAEADALFRGLYRGGRGLSGSQSLTALGIPNGKEIVQEALERANIADTLSPDQQVIDFLSDLKTRYEGLDLITGSNRANTEKKLRALAIPVGLFLHCITDDDASKSDGSAYQRWLSYYSLLPEQFLYIGDRVMSDYEIPKKLGIHSMLVNVTRPDRALDVPQLSSLLEALQYI</sequence>
<evidence type="ECO:0000313" key="1">
    <source>
        <dbReference type="EMBL" id="MBI4132417.1"/>
    </source>
</evidence>
<reference evidence="1" key="1">
    <citation type="submission" date="2020-07" db="EMBL/GenBank/DDBJ databases">
        <title>Huge and variable diversity of episymbiotic CPR bacteria and DPANN archaea in groundwater ecosystems.</title>
        <authorList>
            <person name="He C.Y."/>
            <person name="Keren R."/>
            <person name="Whittaker M."/>
            <person name="Farag I.F."/>
            <person name="Doudna J."/>
            <person name="Cate J.H.D."/>
            <person name="Banfield J.F."/>
        </authorList>
    </citation>
    <scope>NUCLEOTIDE SEQUENCE</scope>
    <source>
        <strain evidence="1">NC_groundwater_1226_Ag_S-0.1um_59_124</strain>
    </source>
</reference>
<dbReference type="Pfam" id="PF13419">
    <property type="entry name" value="HAD_2"/>
    <property type="match status" value="1"/>
</dbReference>
<gene>
    <name evidence="1" type="ORF">HY474_02180</name>
</gene>
<comment type="caution">
    <text evidence="1">The sequence shown here is derived from an EMBL/GenBank/DDBJ whole genome shotgun (WGS) entry which is preliminary data.</text>
</comment>
<organism evidence="1 2">
    <name type="scientific">Candidatus Sungiibacteriota bacterium</name>
    <dbReference type="NCBI Taxonomy" id="2750080"/>
    <lineage>
        <taxon>Bacteria</taxon>
        <taxon>Candidatus Sungiibacteriota</taxon>
    </lineage>
</organism>
<dbReference type="Gene3D" id="3.40.50.1000">
    <property type="entry name" value="HAD superfamily/HAD-like"/>
    <property type="match status" value="1"/>
</dbReference>
<protein>
    <submittedName>
        <fullName evidence="1">HAD family hydrolase</fullName>
    </submittedName>
</protein>
<dbReference type="InterPro" id="IPR041492">
    <property type="entry name" value="HAD_2"/>
</dbReference>
<dbReference type="InterPro" id="IPR036412">
    <property type="entry name" value="HAD-like_sf"/>
</dbReference>
<evidence type="ECO:0000313" key="2">
    <source>
        <dbReference type="Proteomes" id="UP000704960"/>
    </source>
</evidence>